<dbReference type="InterPro" id="IPR019949">
    <property type="entry name" value="CmoO-like"/>
</dbReference>
<proteinExistence type="predicted"/>
<comment type="similarity">
    <text evidence="1">To bacterial alkanal monooxygenase alpha and beta chains.</text>
</comment>
<dbReference type="FunFam" id="3.20.20.30:FF:000002">
    <property type="entry name" value="LLM class flavin-dependent oxidoreductase"/>
    <property type="match status" value="1"/>
</dbReference>
<evidence type="ECO:0000313" key="3">
    <source>
        <dbReference type="EMBL" id="TYS47909.1"/>
    </source>
</evidence>
<feature type="domain" description="Luciferase-like" evidence="2">
    <location>
        <begin position="1"/>
        <end position="296"/>
    </location>
</feature>
<dbReference type="EMBL" id="VTER01000006">
    <property type="protein sequence ID" value="TYS47909.1"/>
    <property type="molecule type" value="Genomic_DNA"/>
</dbReference>
<dbReference type="PANTHER" id="PTHR30137">
    <property type="entry name" value="LUCIFERASE-LIKE MONOOXYGENASE"/>
    <property type="match status" value="1"/>
</dbReference>
<sequence>MKLSVLDQAVIRKGDSPGDALKQTSHLAQIADNLGYTRFWTAEHHNSNGMAGSSPDVLISHIAAVTKRIRVGSGGVLLPQYSPYKVAETFKVMEALYPGRIDLGVGRSPGGGADTRLALTDGIRRSMNEFPGQLRDLQGFLTNSLPDNHPFKEVKAYPDLQTLPELWLLGITERGARAAAENGMRFTYGHFITPANGEKAFQYYYRHFQPSAMLKEPSANVCVFVVCAKTSEEAQHLASSQDHWLLDIEKGADTRIISPEEAQQRTLTAAQKEKIQHNRSRMVIGNPQEVKEQLQQISAKYNTDEIMVINNTYHFRDRERNLELLSKLFL</sequence>
<dbReference type="InterPro" id="IPR050766">
    <property type="entry name" value="Bact_Lucif_Oxidored"/>
</dbReference>
<name>A0A5D4RBI3_9BACI</name>
<protein>
    <submittedName>
        <fullName evidence="3">LLM class flavin-dependent oxidoreductase</fullName>
    </submittedName>
</protein>
<dbReference type="Pfam" id="PF00296">
    <property type="entry name" value="Bac_luciferase"/>
    <property type="match status" value="1"/>
</dbReference>
<reference evidence="3 4" key="1">
    <citation type="submission" date="2019-08" db="EMBL/GenBank/DDBJ databases">
        <title>Bacillus genomes from the desert of Cuatro Cienegas, Coahuila.</title>
        <authorList>
            <person name="Olmedo-Alvarez G."/>
        </authorList>
    </citation>
    <scope>NUCLEOTIDE SEQUENCE [LARGE SCALE GENOMIC DNA]</scope>
    <source>
        <strain evidence="3 4">CH446_14T</strain>
    </source>
</reference>
<dbReference type="Proteomes" id="UP000322139">
    <property type="component" value="Unassembled WGS sequence"/>
</dbReference>
<dbReference type="AlphaFoldDB" id="A0A5D4RBI3"/>
<dbReference type="GO" id="GO:0016705">
    <property type="term" value="F:oxidoreductase activity, acting on paired donors, with incorporation or reduction of molecular oxygen"/>
    <property type="evidence" value="ECO:0007669"/>
    <property type="project" value="InterPro"/>
</dbReference>
<comment type="caution">
    <text evidence="3">The sequence shown here is derived from an EMBL/GenBank/DDBJ whole genome shotgun (WGS) entry which is preliminary data.</text>
</comment>
<evidence type="ECO:0000313" key="4">
    <source>
        <dbReference type="Proteomes" id="UP000322139"/>
    </source>
</evidence>
<dbReference type="InterPro" id="IPR036661">
    <property type="entry name" value="Luciferase-like_sf"/>
</dbReference>
<dbReference type="GO" id="GO:0005829">
    <property type="term" value="C:cytosol"/>
    <property type="evidence" value="ECO:0007669"/>
    <property type="project" value="TreeGrafter"/>
</dbReference>
<evidence type="ECO:0000259" key="2">
    <source>
        <dbReference type="Pfam" id="PF00296"/>
    </source>
</evidence>
<dbReference type="SUPFAM" id="SSF51679">
    <property type="entry name" value="Bacterial luciferase-like"/>
    <property type="match status" value="1"/>
</dbReference>
<dbReference type="InterPro" id="IPR011251">
    <property type="entry name" value="Luciferase-like_dom"/>
</dbReference>
<dbReference type="Gene3D" id="3.20.20.30">
    <property type="entry name" value="Luciferase-like domain"/>
    <property type="match status" value="1"/>
</dbReference>
<organism evidence="3 4">
    <name type="scientific">Bacillus infantis</name>
    <dbReference type="NCBI Taxonomy" id="324767"/>
    <lineage>
        <taxon>Bacteria</taxon>
        <taxon>Bacillati</taxon>
        <taxon>Bacillota</taxon>
        <taxon>Bacilli</taxon>
        <taxon>Bacillales</taxon>
        <taxon>Bacillaceae</taxon>
        <taxon>Bacillus</taxon>
    </lineage>
</organism>
<dbReference type="RefSeq" id="WP_148975228.1">
    <property type="nucleotide sequence ID" value="NZ_VTER01000006.1"/>
</dbReference>
<dbReference type="PANTHER" id="PTHR30137:SF19">
    <property type="entry name" value="LUCIFERASE-LIKE MONOOXYGENASE"/>
    <property type="match status" value="1"/>
</dbReference>
<dbReference type="NCBIfam" id="TIGR03558">
    <property type="entry name" value="oxido_grp_1"/>
    <property type="match status" value="1"/>
</dbReference>
<accession>A0A5D4RBI3</accession>
<dbReference type="CDD" id="cd00347">
    <property type="entry name" value="Flavin_utilizing_monoxygenases"/>
    <property type="match status" value="1"/>
</dbReference>
<evidence type="ECO:0000256" key="1">
    <source>
        <dbReference type="ARBA" id="ARBA00007789"/>
    </source>
</evidence>
<gene>
    <name evidence="3" type="ORF">FZD51_13370</name>
</gene>